<protein>
    <submittedName>
        <fullName evidence="1">DNA binding protein</fullName>
    </submittedName>
</protein>
<dbReference type="EMBL" id="KY368640">
    <property type="protein sequence ID" value="APZ82609.1"/>
    <property type="molecule type" value="Genomic_DNA"/>
</dbReference>
<proteinExistence type="predicted"/>
<organismHost>
    <name type="scientific">Bacillus subtilis</name>
    <dbReference type="NCBI Taxonomy" id="1423"/>
</organismHost>
<dbReference type="Gene3D" id="1.10.10.60">
    <property type="entry name" value="Homeodomain-like"/>
    <property type="match status" value="2"/>
</dbReference>
<evidence type="ECO:0000313" key="1">
    <source>
        <dbReference type="EMBL" id="APZ82609.1"/>
    </source>
</evidence>
<accession>A0A217ER88</accession>
<gene>
    <name evidence="1" type="ORF">Goe3_c14800</name>
</gene>
<evidence type="ECO:0000313" key="2">
    <source>
        <dbReference type="Proteomes" id="UP000221795"/>
    </source>
</evidence>
<sequence>MEENKKAHSTKVLAEEESKIATQYIAGRAVSEIVEEFSISHGTLYSILRRRGVQHRKGASLTESSLKLLTMTAEDRRDLIKRYQSGERTRDLLKQFGITKHALYSLLDQAGVQRRRRAVKRQKLSKITSSNTSAVPQYLVNDTPIQIERDGDVLHINITPRSSNAITEVRVTFNKE</sequence>
<organism evidence="1 2">
    <name type="scientific">Bacillus phage vB_BsuM-Goe3</name>
    <dbReference type="NCBI Taxonomy" id="1933063"/>
    <lineage>
        <taxon>Viruses</taxon>
        <taxon>Duplodnaviria</taxon>
        <taxon>Heunggongvirae</taxon>
        <taxon>Uroviricota</taxon>
        <taxon>Caudoviricetes</taxon>
        <taxon>Herelleviridae</taxon>
        <taxon>Bastillevirinae</taxon>
        <taxon>Grisebachstrassevirus</taxon>
        <taxon>Grisebachstrassevirus goe3</taxon>
    </lineage>
</organism>
<keyword evidence="2" id="KW-1185">Reference proteome</keyword>
<reference evidence="1" key="1">
    <citation type="journal article" date="2017" name="Viruses">
        <title>Characterization of Bacillus subtilis Viruses vB_BsuM-Goe2 and vB_BsuM-Goe3.</title>
        <authorList>
            <person name="Willms I.M."/>
            <person name="Hoppert M."/>
            <person name="Hertel R."/>
        </authorList>
    </citation>
    <scope>NUCLEOTIDE SEQUENCE [LARGE SCALE GENOMIC DNA]</scope>
</reference>
<dbReference type="Proteomes" id="UP000221795">
    <property type="component" value="Segment"/>
</dbReference>
<name>A0A217ER88_BPGO3</name>